<evidence type="ECO:0000313" key="4">
    <source>
        <dbReference type="EMBL" id="SCG17709.1"/>
    </source>
</evidence>
<dbReference type="PROSITE" id="PS50206">
    <property type="entry name" value="RHODANESE_3"/>
    <property type="match status" value="2"/>
</dbReference>
<dbReference type="GO" id="GO:0004792">
    <property type="term" value="F:thiosulfate-cyanide sulfurtransferase activity"/>
    <property type="evidence" value="ECO:0007669"/>
    <property type="project" value="InterPro"/>
</dbReference>
<keyword evidence="4" id="KW-0670">Pyruvate</keyword>
<evidence type="ECO:0000256" key="2">
    <source>
        <dbReference type="ARBA" id="ARBA00022737"/>
    </source>
</evidence>
<dbReference type="AlphaFoldDB" id="A0A1C5GD08"/>
<dbReference type="InterPro" id="IPR001307">
    <property type="entry name" value="Thiosulphate_STrfase_CS"/>
</dbReference>
<evidence type="ECO:0000313" key="5">
    <source>
        <dbReference type="Proteomes" id="UP000198251"/>
    </source>
</evidence>
<keyword evidence="1 4" id="KW-0808">Transferase</keyword>
<dbReference type="PANTHER" id="PTHR11364:SF27">
    <property type="entry name" value="SULFURTRANSFERASE"/>
    <property type="match status" value="1"/>
</dbReference>
<feature type="domain" description="Rhodanese" evidence="3">
    <location>
        <begin position="20"/>
        <end position="137"/>
    </location>
</feature>
<dbReference type="RefSeq" id="WP_089001406.1">
    <property type="nucleotide sequence ID" value="NZ_JBFAAC010000011.1"/>
</dbReference>
<dbReference type="Pfam" id="PF00581">
    <property type="entry name" value="Rhodanese"/>
    <property type="match status" value="2"/>
</dbReference>
<protein>
    <submittedName>
        <fullName evidence="4">Thiosulfate/3-mercaptopyruvate sulfurtransferase</fullName>
    </submittedName>
</protein>
<reference evidence="4 5" key="1">
    <citation type="submission" date="2016-06" db="EMBL/GenBank/DDBJ databases">
        <authorList>
            <person name="Kjaerup R.B."/>
            <person name="Dalgaard T.S."/>
            <person name="Juul-Madsen H.R."/>
        </authorList>
    </citation>
    <scope>NUCLEOTIDE SEQUENCE [LARGE SCALE GENOMIC DNA]</scope>
    <source>
        <strain evidence="4 5">DSM 43913</strain>
    </source>
</reference>
<proteinExistence type="predicted"/>
<sequence>MPASDDLIVEAGRLAVELGQADPPTLLDVRWRLVGPPGREDYAAGHLPGAVFVDLDTALCGPPGAAGRHPLPDPAALQAALRAAGVRAGHPVVVYDGGDGMAAARAWWTLRWAGHRPVRLLHGGFPAWQAAGLPVSTTVPTPQPGDVEVRPGALPVLDAAEAARLAAADDGVLLDVRAAPRYRGETEPIDPVAGHVPGAVNLPAGEYVAEGRFPAVEALRERFAAAGVGEDRPVGAYCGSGVTAAQAVFALHLAGRPDAALYVGSWSNWVADPDRPVATGPGPTG</sequence>
<gene>
    <name evidence="4" type="ORF">GA0070610_4030</name>
</gene>
<dbReference type="CDD" id="cd01449">
    <property type="entry name" value="TST_Repeat_2"/>
    <property type="match status" value="1"/>
</dbReference>
<keyword evidence="2" id="KW-0677">Repeat</keyword>
<dbReference type="Gene3D" id="3.40.250.10">
    <property type="entry name" value="Rhodanese-like domain"/>
    <property type="match status" value="2"/>
</dbReference>
<dbReference type="Proteomes" id="UP000198251">
    <property type="component" value="Chromosome I"/>
</dbReference>
<dbReference type="InterPro" id="IPR001763">
    <property type="entry name" value="Rhodanese-like_dom"/>
</dbReference>
<dbReference type="GeneID" id="95803750"/>
<accession>A0A1C5GD08</accession>
<feature type="domain" description="Rhodanese" evidence="3">
    <location>
        <begin position="167"/>
        <end position="278"/>
    </location>
</feature>
<dbReference type="CDD" id="cd01448">
    <property type="entry name" value="TST_Repeat_1"/>
    <property type="match status" value="1"/>
</dbReference>
<dbReference type="PANTHER" id="PTHR11364">
    <property type="entry name" value="THIOSULFATE SULFERTANSFERASE"/>
    <property type="match status" value="1"/>
</dbReference>
<keyword evidence="5" id="KW-1185">Reference proteome</keyword>
<dbReference type="PROSITE" id="PS00380">
    <property type="entry name" value="RHODANESE_1"/>
    <property type="match status" value="1"/>
</dbReference>
<dbReference type="SUPFAM" id="SSF52821">
    <property type="entry name" value="Rhodanese/Cell cycle control phosphatase"/>
    <property type="match status" value="2"/>
</dbReference>
<dbReference type="InterPro" id="IPR045078">
    <property type="entry name" value="TST/MPST-like"/>
</dbReference>
<organism evidence="4 5">
    <name type="scientific">Micromonospora echinofusca</name>
    <dbReference type="NCBI Taxonomy" id="47858"/>
    <lineage>
        <taxon>Bacteria</taxon>
        <taxon>Bacillati</taxon>
        <taxon>Actinomycetota</taxon>
        <taxon>Actinomycetes</taxon>
        <taxon>Micromonosporales</taxon>
        <taxon>Micromonosporaceae</taxon>
        <taxon>Micromonospora</taxon>
    </lineage>
</organism>
<dbReference type="SMART" id="SM00450">
    <property type="entry name" value="RHOD"/>
    <property type="match status" value="2"/>
</dbReference>
<dbReference type="InterPro" id="IPR036873">
    <property type="entry name" value="Rhodanese-like_dom_sf"/>
</dbReference>
<evidence type="ECO:0000259" key="3">
    <source>
        <dbReference type="PROSITE" id="PS50206"/>
    </source>
</evidence>
<dbReference type="EMBL" id="LT607733">
    <property type="protein sequence ID" value="SCG17709.1"/>
    <property type="molecule type" value="Genomic_DNA"/>
</dbReference>
<name>A0A1C5GD08_MICEH</name>
<evidence type="ECO:0000256" key="1">
    <source>
        <dbReference type="ARBA" id="ARBA00022679"/>
    </source>
</evidence>